<dbReference type="InParanoid" id="C3YEU1"/>
<proteinExistence type="predicted"/>
<dbReference type="AlphaFoldDB" id="C3YEU1"/>
<feature type="compositionally biased region" description="Basic and acidic residues" evidence="1">
    <location>
        <begin position="59"/>
        <end position="71"/>
    </location>
</feature>
<dbReference type="EMBL" id="GG666507">
    <property type="protein sequence ID" value="EEN61185.1"/>
    <property type="molecule type" value="Genomic_DNA"/>
</dbReference>
<accession>C3YEU1</accession>
<gene>
    <name evidence="2" type="ORF">BRAFLDRAFT_80887</name>
</gene>
<organism>
    <name type="scientific">Branchiostoma floridae</name>
    <name type="common">Florida lancelet</name>
    <name type="synonym">Amphioxus</name>
    <dbReference type="NCBI Taxonomy" id="7739"/>
    <lineage>
        <taxon>Eukaryota</taxon>
        <taxon>Metazoa</taxon>
        <taxon>Chordata</taxon>
        <taxon>Cephalochordata</taxon>
        <taxon>Leptocardii</taxon>
        <taxon>Amphioxiformes</taxon>
        <taxon>Branchiostomatidae</taxon>
        <taxon>Branchiostoma</taxon>
    </lineage>
</organism>
<dbReference type="Gene3D" id="1.25.40.20">
    <property type="entry name" value="Ankyrin repeat-containing domain"/>
    <property type="match status" value="1"/>
</dbReference>
<sequence>MLVEAGADICAEAPFTCLTPVDLAIHTKNQDIADYLVARKVAIDLERRKQLQATRNLKTAKEEGRPKRESPSAEQAQTEDKAVSQQTDTPVPVEEVLGAVGGFQEALVIKDGDSTEED</sequence>
<dbReference type="InterPro" id="IPR036770">
    <property type="entry name" value="Ankyrin_rpt-contain_sf"/>
</dbReference>
<name>C3YEU1_BRAFL</name>
<evidence type="ECO:0000313" key="2">
    <source>
        <dbReference type="EMBL" id="EEN61185.1"/>
    </source>
</evidence>
<feature type="region of interest" description="Disordered" evidence="1">
    <location>
        <begin position="53"/>
        <end position="90"/>
    </location>
</feature>
<reference evidence="2" key="1">
    <citation type="journal article" date="2008" name="Nature">
        <title>The amphioxus genome and the evolution of the chordate karyotype.</title>
        <authorList>
            <consortium name="US DOE Joint Genome Institute (JGI-PGF)"/>
            <person name="Putnam N.H."/>
            <person name="Butts T."/>
            <person name="Ferrier D.E.K."/>
            <person name="Furlong R.F."/>
            <person name="Hellsten U."/>
            <person name="Kawashima T."/>
            <person name="Robinson-Rechavi M."/>
            <person name="Shoguchi E."/>
            <person name="Terry A."/>
            <person name="Yu J.-K."/>
            <person name="Benito-Gutierrez E.L."/>
            <person name="Dubchak I."/>
            <person name="Garcia-Fernandez J."/>
            <person name="Gibson-Brown J.J."/>
            <person name="Grigoriev I.V."/>
            <person name="Horton A.C."/>
            <person name="de Jong P.J."/>
            <person name="Jurka J."/>
            <person name="Kapitonov V.V."/>
            <person name="Kohara Y."/>
            <person name="Kuroki Y."/>
            <person name="Lindquist E."/>
            <person name="Lucas S."/>
            <person name="Osoegawa K."/>
            <person name="Pennacchio L.A."/>
            <person name="Salamov A.A."/>
            <person name="Satou Y."/>
            <person name="Sauka-Spengler T."/>
            <person name="Schmutz J."/>
            <person name="Shin-I T."/>
            <person name="Toyoda A."/>
            <person name="Bronner-Fraser M."/>
            <person name="Fujiyama A."/>
            <person name="Holland L.Z."/>
            <person name="Holland P.W.H."/>
            <person name="Satoh N."/>
            <person name="Rokhsar D.S."/>
        </authorList>
    </citation>
    <scope>NUCLEOTIDE SEQUENCE [LARGE SCALE GENOMIC DNA]</scope>
    <source>
        <strain evidence="2">S238N-H82</strain>
        <tissue evidence="2">Testes</tissue>
    </source>
</reference>
<evidence type="ECO:0000256" key="1">
    <source>
        <dbReference type="SAM" id="MobiDB-lite"/>
    </source>
</evidence>
<protein>
    <submittedName>
        <fullName evidence="2">Uncharacterized protein</fullName>
    </submittedName>
</protein>